<proteinExistence type="predicted"/>
<dbReference type="SUPFAM" id="SSF47923">
    <property type="entry name" value="Ypt/Rab-GAP domain of gyp1p"/>
    <property type="match status" value="1"/>
</dbReference>
<dbReference type="SUPFAM" id="SSF50729">
    <property type="entry name" value="PH domain-like"/>
    <property type="match status" value="1"/>
</dbReference>
<evidence type="ECO:0000256" key="2">
    <source>
        <dbReference type="SAM" id="MobiDB-lite"/>
    </source>
</evidence>
<feature type="compositionally biased region" description="Low complexity" evidence="2">
    <location>
        <begin position="184"/>
        <end position="201"/>
    </location>
</feature>
<reference evidence="5 6" key="1">
    <citation type="journal article" date="2022" name="Nat. Ecol. Evol.">
        <title>A masculinizing supergene underlies an exaggerated male reproductive morph in a spider.</title>
        <authorList>
            <person name="Hendrickx F."/>
            <person name="De Corte Z."/>
            <person name="Sonet G."/>
            <person name="Van Belleghem S.M."/>
            <person name="Kostlbacher S."/>
            <person name="Vangestel C."/>
        </authorList>
    </citation>
    <scope>NUCLEOTIDE SEQUENCE [LARGE SCALE GENOMIC DNA]</scope>
    <source>
        <strain evidence="5">W744_W776</strain>
    </source>
</reference>
<keyword evidence="6" id="KW-1185">Reference proteome</keyword>
<dbReference type="SMART" id="SM00164">
    <property type="entry name" value="TBC"/>
    <property type="match status" value="1"/>
</dbReference>
<dbReference type="AlphaFoldDB" id="A0AAV6VXD4"/>
<evidence type="ECO:0000259" key="4">
    <source>
        <dbReference type="PROSITE" id="PS50086"/>
    </source>
</evidence>
<accession>A0AAV6VXD4</accession>
<dbReference type="Pfam" id="PF00566">
    <property type="entry name" value="RabGAP-TBC"/>
    <property type="match status" value="1"/>
</dbReference>
<dbReference type="InterPro" id="IPR050302">
    <property type="entry name" value="Rab_GAP_TBC_domain"/>
</dbReference>
<protein>
    <recommendedName>
        <fullName evidence="7">TBC1 domain family member 2B</fullName>
    </recommendedName>
</protein>
<dbReference type="Gene3D" id="1.10.472.80">
    <property type="entry name" value="Ypt/Rab-GAP domain of gyp1p, domain 3"/>
    <property type="match status" value="1"/>
</dbReference>
<dbReference type="PROSITE" id="PS50003">
    <property type="entry name" value="PH_DOMAIN"/>
    <property type="match status" value="1"/>
</dbReference>
<dbReference type="PANTHER" id="PTHR47219:SF20">
    <property type="entry name" value="TBC1 DOMAIN FAMILY MEMBER 2B"/>
    <property type="match status" value="1"/>
</dbReference>
<organism evidence="5 6">
    <name type="scientific">Oedothorax gibbosus</name>
    <dbReference type="NCBI Taxonomy" id="931172"/>
    <lineage>
        <taxon>Eukaryota</taxon>
        <taxon>Metazoa</taxon>
        <taxon>Ecdysozoa</taxon>
        <taxon>Arthropoda</taxon>
        <taxon>Chelicerata</taxon>
        <taxon>Arachnida</taxon>
        <taxon>Araneae</taxon>
        <taxon>Araneomorphae</taxon>
        <taxon>Entelegynae</taxon>
        <taxon>Araneoidea</taxon>
        <taxon>Linyphiidae</taxon>
        <taxon>Erigoninae</taxon>
        <taxon>Oedothorax</taxon>
    </lineage>
</organism>
<name>A0AAV6VXD4_9ARAC</name>
<dbReference type="Proteomes" id="UP000827092">
    <property type="component" value="Unassembled WGS sequence"/>
</dbReference>
<evidence type="ECO:0000313" key="5">
    <source>
        <dbReference type="EMBL" id="KAG8201289.1"/>
    </source>
</evidence>
<feature type="domain" description="Rab-GAP TBC" evidence="4">
    <location>
        <begin position="474"/>
        <end position="667"/>
    </location>
</feature>
<keyword evidence="1" id="KW-0175">Coiled coil</keyword>
<dbReference type="SMART" id="SM00233">
    <property type="entry name" value="PH"/>
    <property type="match status" value="1"/>
</dbReference>
<evidence type="ECO:0000256" key="1">
    <source>
        <dbReference type="SAM" id="Coils"/>
    </source>
</evidence>
<evidence type="ECO:0000259" key="3">
    <source>
        <dbReference type="PROSITE" id="PS50003"/>
    </source>
</evidence>
<dbReference type="Gene3D" id="2.30.29.30">
    <property type="entry name" value="Pleckstrin-homology domain (PH domain)/Phosphotyrosine-binding domain (PTB)"/>
    <property type="match status" value="1"/>
</dbReference>
<dbReference type="InterPro" id="IPR000195">
    <property type="entry name" value="Rab-GAP-TBC_dom"/>
</dbReference>
<evidence type="ECO:0008006" key="7">
    <source>
        <dbReference type="Google" id="ProtNLM"/>
    </source>
</evidence>
<dbReference type="GO" id="GO:0031267">
    <property type="term" value="F:small GTPase binding"/>
    <property type="evidence" value="ECO:0007669"/>
    <property type="project" value="TreeGrafter"/>
</dbReference>
<feature type="domain" description="PH" evidence="3">
    <location>
        <begin position="58"/>
        <end position="148"/>
    </location>
</feature>
<dbReference type="Gene3D" id="1.10.8.270">
    <property type="entry name" value="putative rabgap domain of human tbc1 domain family member 14 like domains"/>
    <property type="match status" value="1"/>
</dbReference>
<dbReference type="Pfam" id="PF00169">
    <property type="entry name" value="PH"/>
    <property type="match status" value="1"/>
</dbReference>
<sequence length="667" mass="75739">MAGRHRATQGYLGLKPAGVKSPVFTSGYLLTTLSRSDASVCLRIAVMSGELQGSLVALTPRKGVLQTALSRLKGRRRLWFVLEEGRLLYFRSEGDREPLGHIDTRAAAISLAQDNHFVLHSNGREHVLVADDHDSMMLWILAIQQDKPEPQQDALRLTVQRTHSLPPQLDALRRMRSATLNDQSSPHSESAPNSSSSSSDSDAPDARVRLLRKMNAEAHSSFSGTSVSSDSAVGTSECSASVRLQELESELVCTKCDLAKALNRESAYKSIIEEKILLVNELEERLRSAEDPLWPPREKPEKCRILQNHNRFLNEEVLKLARILQHEKKSADHNQHQMRQLESEVERLKRDYVFLMQSSLRINNCDGPETIEVYLYGGNRHKERVVALLEEARRINPTLPVYENLSRGLPHVDSLGFRHAFSDESLTLHYICRQLHLHYSAVGQHQHHQHWKRHLRHNPALEPSKELKGLVRAGVPLHLRSRVWAALCRARVRDLIDAKGPHYYNFLCTRAPDDERVTHHKRQIALDLLRTMPDNIRFADANADGVRKMQEVLQAFCVHNPALGYCQGMNFLVGMSLLFLEPEDAFWCLVSMCERSFTAHYFDGHLLGAQADQEVLKELVGERLPDLARHFARHDIELATVTLNWFLAVFFDCVPFEVSTSNSPIIF</sequence>
<feature type="coiled-coil region" evidence="1">
    <location>
        <begin position="324"/>
        <end position="358"/>
    </location>
</feature>
<feature type="region of interest" description="Disordered" evidence="2">
    <location>
        <begin position="179"/>
        <end position="205"/>
    </location>
</feature>
<dbReference type="InterPro" id="IPR035969">
    <property type="entry name" value="Rab-GAP_TBC_sf"/>
</dbReference>
<dbReference type="InterPro" id="IPR001849">
    <property type="entry name" value="PH_domain"/>
</dbReference>
<dbReference type="PROSITE" id="PS50086">
    <property type="entry name" value="TBC_RABGAP"/>
    <property type="match status" value="1"/>
</dbReference>
<dbReference type="FunFam" id="1.10.8.270:FF:000026">
    <property type="entry name" value="TBC (Tre-2/Bub2/Cdc16) domain family"/>
    <property type="match status" value="1"/>
</dbReference>
<dbReference type="EMBL" id="JAFNEN010000006">
    <property type="protein sequence ID" value="KAG8201289.1"/>
    <property type="molecule type" value="Genomic_DNA"/>
</dbReference>
<dbReference type="GO" id="GO:0005096">
    <property type="term" value="F:GTPase activator activity"/>
    <property type="evidence" value="ECO:0007669"/>
    <property type="project" value="TreeGrafter"/>
</dbReference>
<dbReference type="InterPro" id="IPR011993">
    <property type="entry name" value="PH-like_dom_sf"/>
</dbReference>
<evidence type="ECO:0000313" key="6">
    <source>
        <dbReference type="Proteomes" id="UP000827092"/>
    </source>
</evidence>
<dbReference type="PANTHER" id="PTHR47219">
    <property type="entry name" value="RAB GTPASE-ACTIVATING PROTEIN 1-LIKE"/>
    <property type="match status" value="1"/>
</dbReference>
<gene>
    <name evidence="5" type="ORF">JTE90_016771</name>
</gene>
<comment type="caution">
    <text evidence="5">The sequence shown here is derived from an EMBL/GenBank/DDBJ whole genome shotgun (WGS) entry which is preliminary data.</text>
</comment>